<keyword evidence="1" id="KW-0732">Signal</keyword>
<accession>A0A2Z6M285</accession>
<keyword evidence="3" id="KW-1185">Reference proteome</keyword>
<dbReference type="Proteomes" id="UP000242715">
    <property type="component" value="Unassembled WGS sequence"/>
</dbReference>
<evidence type="ECO:0000256" key="1">
    <source>
        <dbReference type="SAM" id="SignalP"/>
    </source>
</evidence>
<dbReference type="EMBL" id="DF973331">
    <property type="protein sequence ID" value="GAU26231.1"/>
    <property type="molecule type" value="Genomic_DNA"/>
</dbReference>
<gene>
    <name evidence="2" type="ORF">TSUD_224220</name>
</gene>
<evidence type="ECO:0000313" key="3">
    <source>
        <dbReference type="Proteomes" id="UP000242715"/>
    </source>
</evidence>
<dbReference type="AlphaFoldDB" id="A0A2Z6M285"/>
<organism evidence="2 3">
    <name type="scientific">Trifolium subterraneum</name>
    <name type="common">Subterranean clover</name>
    <dbReference type="NCBI Taxonomy" id="3900"/>
    <lineage>
        <taxon>Eukaryota</taxon>
        <taxon>Viridiplantae</taxon>
        <taxon>Streptophyta</taxon>
        <taxon>Embryophyta</taxon>
        <taxon>Tracheophyta</taxon>
        <taxon>Spermatophyta</taxon>
        <taxon>Magnoliopsida</taxon>
        <taxon>eudicotyledons</taxon>
        <taxon>Gunneridae</taxon>
        <taxon>Pentapetalae</taxon>
        <taxon>rosids</taxon>
        <taxon>fabids</taxon>
        <taxon>Fabales</taxon>
        <taxon>Fabaceae</taxon>
        <taxon>Papilionoideae</taxon>
        <taxon>50 kb inversion clade</taxon>
        <taxon>NPAAA clade</taxon>
        <taxon>Hologalegina</taxon>
        <taxon>IRL clade</taxon>
        <taxon>Trifolieae</taxon>
        <taxon>Trifolium</taxon>
    </lineage>
</organism>
<reference evidence="3" key="1">
    <citation type="journal article" date="2017" name="Front. Plant Sci.">
        <title>Climate Clever Clovers: New Paradigm to Reduce the Environmental Footprint of Ruminants by Breeding Low Methanogenic Forages Utilizing Haplotype Variation.</title>
        <authorList>
            <person name="Kaur P."/>
            <person name="Appels R."/>
            <person name="Bayer P.E."/>
            <person name="Keeble-Gagnere G."/>
            <person name="Wang J."/>
            <person name="Hirakawa H."/>
            <person name="Shirasawa K."/>
            <person name="Vercoe P."/>
            <person name="Stefanova K."/>
            <person name="Durmic Z."/>
            <person name="Nichols P."/>
            <person name="Revell C."/>
            <person name="Isobe S.N."/>
            <person name="Edwards D."/>
            <person name="Erskine W."/>
        </authorList>
    </citation>
    <scope>NUCLEOTIDE SEQUENCE [LARGE SCALE GENOMIC DNA]</scope>
    <source>
        <strain evidence="3">cv. Daliak</strain>
    </source>
</reference>
<feature type="chain" id="PRO_5016398974" evidence="1">
    <location>
        <begin position="18"/>
        <end position="63"/>
    </location>
</feature>
<evidence type="ECO:0000313" key="2">
    <source>
        <dbReference type="EMBL" id="GAU26231.1"/>
    </source>
</evidence>
<name>A0A2Z6M285_TRISU</name>
<protein>
    <submittedName>
        <fullName evidence="2">Uncharacterized protein</fullName>
    </submittedName>
</protein>
<proteinExistence type="predicted"/>
<feature type="signal peptide" evidence="1">
    <location>
        <begin position="1"/>
        <end position="17"/>
    </location>
</feature>
<sequence>MAFKPFVSLHLLVTTVTKRFVTVFDELKPPTTVVLPDKKSQSKLARTFPIGFPLLCSVHRRIA</sequence>